<dbReference type="AlphaFoldDB" id="A0A1W6K2R0"/>
<dbReference type="GeneID" id="41591839"/>
<dbReference type="EMBL" id="CP020477">
    <property type="protein sequence ID" value="ARM76831.1"/>
    <property type="molecule type" value="Genomic_DNA"/>
</dbReference>
<accession>A0A1W6K2R0</accession>
<dbReference type="Proteomes" id="UP000193404">
    <property type="component" value="Chromosome"/>
</dbReference>
<proteinExistence type="predicted"/>
<reference evidence="1 2" key="1">
    <citation type="submission" date="2017-03" db="EMBL/GenBank/DDBJ databases">
        <title>Sulfur activation and transportation mechanism of thermophilic Archaea Acidianus manzaensis YN-25.</title>
        <authorList>
            <person name="Ma Y."/>
            <person name="Yang Y."/>
            <person name="Xia J."/>
        </authorList>
    </citation>
    <scope>NUCLEOTIDE SEQUENCE [LARGE SCALE GENOMIC DNA]</scope>
    <source>
        <strain evidence="1 2">YN-25</strain>
    </source>
</reference>
<keyword evidence="2" id="KW-1185">Reference proteome</keyword>
<organism evidence="1 2">
    <name type="scientific">Acidianus manzaensis</name>
    <dbReference type="NCBI Taxonomy" id="282676"/>
    <lineage>
        <taxon>Archaea</taxon>
        <taxon>Thermoproteota</taxon>
        <taxon>Thermoprotei</taxon>
        <taxon>Sulfolobales</taxon>
        <taxon>Sulfolobaceae</taxon>
        <taxon>Acidianus</taxon>
    </lineage>
</organism>
<dbReference type="RefSeq" id="WP_148692625.1">
    <property type="nucleotide sequence ID" value="NZ_CP020477.1"/>
</dbReference>
<name>A0A1W6K2R0_9CREN</name>
<evidence type="ECO:0000313" key="1">
    <source>
        <dbReference type="EMBL" id="ARM76831.1"/>
    </source>
</evidence>
<dbReference type="KEGG" id="aman:B6F84_12915"/>
<dbReference type="OrthoDB" id="43803at2157"/>
<sequence length="418" mass="47919">MILATLGSDKSVTTIDAIMTEIFTGVKPNEIRIYREESDPRQNFSEKLKDTLKLLGIDSKIREIVIGDKISDWKDKMSNEEIDILDITPGRKYMAIVANNYSKAKEVRYAYLKEERKGYHVFGYVSPLEIKVYNIRDGKEVNYEPPSTLDGDEISFLNSEGLTSLYNLLSLHGKLNILVGDEDLNLDKPDIRDDYINNCLIRSGFKKYDEEKDVEKYEKQDSFFLADTNTYIKLGNRLGWLTKGKLLASKSVYNELLNKTKNTQKEGKTILFHLGMYSYTLLHRNPPISEFNKSGDIPLIEEAKKIKDNISEQLVLITADRQESYVAGSNKVKSIFLNTLKDGKGDIGELLFCLTYRSEYTDPHDNAKKELSIELNGEETVKILPYQLHEGKSKVVTKNKELNYAKVIEKLYEIVKNQ</sequence>
<protein>
    <submittedName>
        <fullName evidence="1">Uncharacterized protein</fullName>
    </submittedName>
</protein>
<gene>
    <name evidence="1" type="ORF">B6F84_12915</name>
</gene>
<evidence type="ECO:0000313" key="2">
    <source>
        <dbReference type="Proteomes" id="UP000193404"/>
    </source>
</evidence>